<dbReference type="Pfam" id="PF17862">
    <property type="entry name" value="AAA_lid_3"/>
    <property type="match status" value="1"/>
</dbReference>
<dbReference type="GO" id="GO:0004176">
    <property type="term" value="F:ATP-dependent peptidase activity"/>
    <property type="evidence" value="ECO:0007669"/>
    <property type="project" value="InterPro"/>
</dbReference>
<evidence type="ECO:0000259" key="9">
    <source>
        <dbReference type="Pfam" id="PF01434"/>
    </source>
</evidence>
<comment type="similarity">
    <text evidence="2">In the N-terminal section; belongs to the AAA ATPase family.</text>
</comment>
<evidence type="ECO:0000256" key="8">
    <source>
        <dbReference type="SAM" id="MobiDB-lite"/>
    </source>
</evidence>
<keyword evidence="7" id="KW-0645">Protease</keyword>
<dbReference type="GO" id="GO:0005524">
    <property type="term" value="F:ATP binding"/>
    <property type="evidence" value="ECO:0007669"/>
    <property type="project" value="UniProtKB-KW"/>
</dbReference>
<dbReference type="InterPro" id="IPR037219">
    <property type="entry name" value="Peptidase_M41-like"/>
</dbReference>
<accession>A0A8X7W7M4</accession>
<dbReference type="GO" id="GO:0034982">
    <property type="term" value="P:mitochondrial protein processing"/>
    <property type="evidence" value="ECO:0007669"/>
    <property type="project" value="TreeGrafter"/>
</dbReference>
<dbReference type="GO" id="GO:0009535">
    <property type="term" value="C:chloroplast thylakoid membrane"/>
    <property type="evidence" value="ECO:0007669"/>
    <property type="project" value="TreeGrafter"/>
</dbReference>
<dbReference type="SUPFAM" id="SSF140990">
    <property type="entry name" value="FtsH protease domain-like"/>
    <property type="match status" value="1"/>
</dbReference>
<name>A0A8X7W7M4_BRACI</name>
<dbReference type="InterPro" id="IPR041569">
    <property type="entry name" value="AAA_lid_3"/>
</dbReference>
<dbReference type="Gene3D" id="1.10.8.60">
    <property type="match status" value="1"/>
</dbReference>
<feature type="domain" description="Peptidase M41" evidence="9">
    <location>
        <begin position="67"/>
        <end position="249"/>
    </location>
</feature>
<evidence type="ECO:0000259" key="10">
    <source>
        <dbReference type="Pfam" id="PF17862"/>
    </source>
</evidence>
<organism evidence="11 12">
    <name type="scientific">Brassica carinata</name>
    <name type="common">Ethiopian mustard</name>
    <name type="synonym">Abyssinian cabbage</name>
    <dbReference type="NCBI Taxonomy" id="52824"/>
    <lineage>
        <taxon>Eukaryota</taxon>
        <taxon>Viridiplantae</taxon>
        <taxon>Streptophyta</taxon>
        <taxon>Embryophyta</taxon>
        <taxon>Tracheophyta</taxon>
        <taxon>Spermatophyta</taxon>
        <taxon>Magnoliopsida</taxon>
        <taxon>eudicotyledons</taxon>
        <taxon>Gunneridae</taxon>
        <taxon>Pentapetalae</taxon>
        <taxon>rosids</taxon>
        <taxon>malvids</taxon>
        <taxon>Brassicales</taxon>
        <taxon>Brassicaceae</taxon>
        <taxon>Brassiceae</taxon>
        <taxon>Brassica</taxon>
    </lineage>
</organism>
<comment type="caution">
    <text evidence="11">The sequence shown here is derived from an EMBL/GenBank/DDBJ whole genome shotgun (WGS) entry which is preliminary data.</text>
</comment>
<dbReference type="PANTHER" id="PTHR43655">
    <property type="entry name" value="ATP-DEPENDENT PROTEASE"/>
    <property type="match status" value="1"/>
</dbReference>
<dbReference type="GO" id="GO:0005745">
    <property type="term" value="C:m-AAA complex"/>
    <property type="evidence" value="ECO:0007669"/>
    <property type="project" value="TreeGrafter"/>
</dbReference>
<dbReference type="GO" id="GO:0046872">
    <property type="term" value="F:metal ion binding"/>
    <property type="evidence" value="ECO:0007669"/>
    <property type="project" value="UniProtKB-KW"/>
</dbReference>
<dbReference type="InterPro" id="IPR050928">
    <property type="entry name" value="ATP-dep_Zn_Metalloprotease"/>
</dbReference>
<dbReference type="AlphaFoldDB" id="A0A8X7W7M4"/>
<dbReference type="InterPro" id="IPR000642">
    <property type="entry name" value="Peptidase_M41"/>
</dbReference>
<comment type="cofactor">
    <cofactor evidence="1">
        <name>Zn(2+)</name>
        <dbReference type="ChEBI" id="CHEBI:29105"/>
    </cofactor>
</comment>
<keyword evidence="3" id="KW-0479">Metal-binding</keyword>
<evidence type="ECO:0000256" key="7">
    <source>
        <dbReference type="ARBA" id="ARBA00023049"/>
    </source>
</evidence>
<dbReference type="PANTHER" id="PTHR43655:SF19">
    <property type="entry name" value="ATP-DEPENDENT ZINC METALLOPROTEASE FTSH 12, CHLOROPLASTIC"/>
    <property type="match status" value="1"/>
</dbReference>
<feature type="region of interest" description="Disordered" evidence="8">
    <location>
        <begin position="271"/>
        <end position="298"/>
    </location>
</feature>
<dbReference type="OrthoDB" id="2016403at2759"/>
<dbReference type="Pfam" id="PF01434">
    <property type="entry name" value="Peptidase_M41"/>
    <property type="match status" value="1"/>
</dbReference>
<evidence type="ECO:0000256" key="1">
    <source>
        <dbReference type="ARBA" id="ARBA00001947"/>
    </source>
</evidence>
<dbReference type="GO" id="GO:0004222">
    <property type="term" value="F:metalloendopeptidase activity"/>
    <property type="evidence" value="ECO:0007669"/>
    <property type="project" value="InterPro"/>
</dbReference>
<evidence type="ECO:0000313" key="12">
    <source>
        <dbReference type="Proteomes" id="UP000886595"/>
    </source>
</evidence>
<reference evidence="11 12" key="1">
    <citation type="submission" date="2020-02" db="EMBL/GenBank/DDBJ databases">
        <authorList>
            <person name="Ma Q."/>
            <person name="Huang Y."/>
            <person name="Song X."/>
            <person name="Pei D."/>
        </authorList>
    </citation>
    <scope>NUCLEOTIDE SEQUENCE [LARGE SCALE GENOMIC DNA]</scope>
    <source>
        <strain evidence="11">Sxm20200214</strain>
        <tissue evidence="11">Leaf</tissue>
    </source>
</reference>
<keyword evidence="6" id="KW-0067">ATP-binding</keyword>
<protein>
    <submittedName>
        <fullName evidence="11">Uncharacterized protein</fullName>
    </submittedName>
</protein>
<dbReference type="GO" id="GO:0009793">
    <property type="term" value="P:embryo development ending in seed dormancy"/>
    <property type="evidence" value="ECO:0007669"/>
    <property type="project" value="TreeGrafter"/>
</dbReference>
<sequence>MQLVFRTVGFSGADIRNLVNEAAIMSVRKGRAYIYQQDIVDVLDKQLLEGMGVLLTEEEQQKCEQSVSYEKKRILAVHEAGHIVLAHLFPRFDWHAFSQLLPGGKETAVSVFYPREDMVDQGYTTFGYMKMQMVVAHGGRCAERVIAREMVISPQNAKLGLTQLVKKIGMVDLPDNPDGELIKYRWDHPHVMPADMSVEVSELFTRELTRYIEETEELAMNALRANRHILDLITGELLERSRITGLEVEEKMKSLSPLMFEDFVKPFQINADEEEPLPHKDRVSYQPVDLRPAPLHRS</sequence>
<evidence type="ECO:0000256" key="4">
    <source>
        <dbReference type="ARBA" id="ARBA00022741"/>
    </source>
</evidence>
<evidence type="ECO:0000256" key="5">
    <source>
        <dbReference type="ARBA" id="ARBA00022833"/>
    </source>
</evidence>
<evidence type="ECO:0000313" key="11">
    <source>
        <dbReference type="EMBL" id="KAG2324497.1"/>
    </source>
</evidence>
<feature type="domain" description="AAA ATPase AAA+ lid" evidence="10">
    <location>
        <begin position="2"/>
        <end position="39"/>
    </location>
</feature>
<keyword evidence="4" id="KW-0547">Nucleotide-binding</keyword>
<gene>
    <name evidence="11" type="ORF">Bca52824_007225</name>
</gene>
<dbReference type="Proteomes" id="UP000886595">
    <property type="component" value="Unassembled WGS sequence"/>
</dbReference>
<proteinExistence type="inferred from homology"/>
<evidence type="ECO:0000256" key="2">
    <source>
        <dbReference type="ARBA" id="ARBA00010550"/>
    </source>
</evidence>
<keyword evidence="7" id="KW-0378">Hydrolase</keyword>
<evidence type="ECO:0000256" key="6">
    <source>
        <dbReference type="ARBA" id="ARBA00022840"/>
    </source>
</evidence>
<keyword evidence="7" id="KW-0482">Metalloprotease</keyword>
<dbReference type="EMBL" id="JAAMPC010000002">
    <property type="protein sequence ID" value="KAG2324497.1"/>
    <property type="molecule type" value="Genomic_DNA"/>
</dbReference>
<dbReference type="Gene3D" id="1.20.58.760">
    <property type="entry name" value="Peptidase M41"/>
    <property type="match status" value="1"/>
</dbReference>
<keyword evidence="5" id="KW-0862">Zinc</keyword>
<keyword evidence="12" id="KW-1185">Reference proteome</keyword>
<evidence type="ECO:0000256" key="3">
    <source>
        <dbReference type="ARBA" id="ARBA00022723"/>
    </source>
</evidence>